<evidence type="ECO:0000313" key="1">
    <source>
        <dbReference type="EMBL" id="ETI31815.1"/>
    </source>
</evidence>
<proteinExistence type="predicted"/>
<dbReference type="AlphaFoldDB" id="V9DY42"/>
<keyword evidence="2" id="KW-1185">Reference proteome</keyword>
<evidence type="ECO:0000313" key="2">
    <source>
        <dbReference type="Proteomes" id="UP000018721"/>
    </source>
</evidence>
<sequence length="118" mass="12415">MAATATFITVLGTGKPSCCISRRIPSFTPFIDAYPLSSTIARIGLNSFGPVRRAYGNVSSLACIFLSAAPVARSARLAIAGNAPILCAYRQISDTDASFSRVCSTANRSSDSFQPMVT</sequence>
<protein>
    <submittedName>
        <fullName evidence="1">Uncharacterized protein</fullName>
    </submittedName>
</protein>
<reference evidence="1 2" key="1">
    <citation type="submission" date="2013-11" db="EMBL/GenBank/DDBJ databases">
        <title>The Genome Sequence of Phytophthora parasitica P1569.</title>
        <authorList>
            <consortium name="The Broad Institute Genomics Platform"/>
            <person name="Russ C."/>
            <person name="Tyler B."/>
            <person name="Panabieres F."/>
            <person name="Shan W."/>
            <person name="Tripathy S."/>
            <person name="Grunwald N."/>
            <person name="Machado M."/>
            <person name="Johnson C.S."/>
            <person name="Arredondo F."/>
            <person name="Hong C."/>
            <person name="Coffey M."/>
            <person name="Young S.K."/>
            <person name="Zeng Q."/>
            <person name="Gargeya S."/>
            <person name="Fitzgerald M."/>
            <person name="Abouelleil A."/>
            <person name="Alvarado L."/>
            <person name="Chapman S.B."/>
            <person name="Gainer-Dewar J."/>
            <person name="Goldberg J."/>
            <person name="Griggs A."/>
            <person name="Gujja S."/>
            <person name="Hansen M."/>
            <person name="Howarth C."/>
            <person name="Imamovic A."/>
            <person name="Ireland A."/>
            <person name="Larimer J."/>
            <person name="McCowan C."/>
            <person name="Murphy C."/>
            <person name="Pearson M."/>
            <person name="Poon T.W."/>
            <person name="Priest M."/>
            <person name="Roberts A."/>
            <person name="Saif S."/>
            <person name="Shea T."/>
            <person name="Sykes S."/>
            <person name="Wortman J."/>
            <person name="Nusbaum C."/>
            <person name="Birren B."/>
        </authorList>
    </citation>
    <scope>NUCLEOTIDE SEQUENCE [LARGE SCALE GENOMIC DNA]</scope>
    <source>
        <strain evidence="1 2">P1569</strain>
    </source>
</reference>
<gene>
    <name evidence="1" type="ORF">F443_21276</name>
</gene>
<dbReference type="EMBL" id="ANIZ01003730">
    <property type="protein sequence ID" value="ETI31815.1"/>
    <property type="molecule type" value="Genomic_DNA"/>
</dbReference>
<organism evidence="1 2">
    <name type="scientific">Phytophthora nicotianae P1569</name>
    <dbReference type="NCBI Taxonomy" id="1317065"/>
    <lineage>
        <taxon>Eukaryota</taxon>
        <taxon>Sar</taxon>
        <taxon>Stramenopiles</taxon>
        <taxon>Oomycota</taxon>
        <taxon>Peronosporomycetes</taxon>
        <taxon>Peronosporales</taxon>
        <taxon>Peronosporaceae</taxon>
        <taxon>Phytophthora</taxon>
    </lineage>
</organism>
<dbReference type="HOGENOM" id="CLU_2077727_0_0_1"/>
<name>V9DY42_PHYNI</name>
<comment type="caution">
    <text evidence="1">The sequence shown here is derived from an EMBL/GenBank/DDBJ whole genome shotgun (WGS) entry which is preliminary data.</text>
</comment>
<accession>V9DY42</accession>
<dbReference type="Proteomes" id="UP000018721">
    <property type="component" value="Unassembled WGS sequence"/>
</dbReference>